<organism evidence="2 3">
    <name type="scientific">Candidatus Thiodictyon syntrophicum</name>
    <dbReference type="NCBI Taxonomy" id="1166950"/>
    <lineage>
        <taxon>Bacteria</taxon>
        <taxon>Pseudomonadati</taxon>
        <taxon>Pseudomonadota</taxon>
        <taxon>Gammaproteobacteria</taxon>
        <taxon>Chromatiales</taxon>
        <taxon>Chromatiaceae</taxon>
        <taxon>Thiodictyon</taxon>
    </lineage>
</organism>
<feature type="transmembrane region" description="Helical" evidence="1">
    <location>
        <begin position="12"/>
        <end position="31"/>
    </location>
</feature>
<sequence>MDIIVAETAAAIPEPAVVFLCGAGGLTLLVVRRRRKV</sequence>
<dbReference type="Proteomes" id="UP000232638">
    <property type="component" value="Chromosome"/>
</dbReference>
<keyword evidence="1" id="KW-0812">Transmembrane</keyword>
<keyword evidence="3" id="KW-1185">Reference proteome</keyword>
<accession>A0A2K8UHP5</accession>
<gene>
    <name evidence="2" type="ORF">THSYN_03450</name>
</gene>
<evidence type="ECO:0008006" key="4">
    <source>
        <dbReference type="Google" id="ProtNLM"/>
    </source>
</evidence>
<evidence type="ECO:0000313" key="3">
    <source>
        <dbReference type="Proteomes" id="UP000232638"/>
    </source>
</evidence>
<dbReference type="NCBIfam" id="TIGR02595">
    <property type="entry name" value="PEP_CTERM"/>
    <property type="match status" value="1"/>
</dbReference>
<dbReference type="EMBL" id="CP020370">
    <property type="protein sequence ID" value="AUB84631.1"/>
    <property type="molecule type" value="Genomic_DNA"/>
</dbReference>
<proteinExistence type="predicted"/>
<dbReference type="AlphaFoldDB" id="A0A2K8UHP5"/>
<protein>
    <recommendedName>
        <fullName evidence="4">PEP-CTERM protein-sorting domain-containing protein</fullName>
    </recommendedName>
</protein>
<reference evidence="2 3" key="1">
    <citation type="submission" date="2017-03" db="EMBL/GenBank/DDBJ databases">
        <title>Complete genome sequence of Candidatus 'Thiodictyon syntrophicum' sp. nov. strain Cad16T, a photolithoautotroph purple sulfur bacterium isolated from an alpine meromictic lake.</title>
        <authorList>
            <person name="Luedin S.M."/>
            <person name="Pothier J.F."/>
            <person name="Danza F."/>
            <person name="Storelli N."/>
            <person name="Wittwer M."/>
            <person name="Tonolla M."/>
        </authorList>
    </citation>
    <scope>NUCLEOTIDE SEQUENCE [LARGE SCALE GENOMIC DNA]</scope>
    <source>
        <strain evidence="2 3">Cad16T</strain>
    </source>
</reference>
<dbReference type="InterPro" id="IPR013424">
    <property type="entry name" value="Ice-binding_C"/>
</dbReference>
<keyword evidence="1" id="KW-1133">Transmembrane helix</keyword>
<dbReference type="KEGG" id="tsy:THSYN_03450"/>
<evidence type="ECO:0000256" key="1">
    <source>
        <dbReference type="SAM" id="Phobius"/>
    </source>
</evidence>
<name>A0A2K8UHP5_9GAMM</name>
<evidence type="ECO:0000313" key="2">
    <source>
        <dbReference type="EMBL" id="AUB84631.1"/>
    </source>
</evidence>
<keyword evidence="1" id="KW-0472">Membrane</keyword>